<evidence type="ECO:0000313" key="1">
    <source>
        <dbReference type="EMBL" id="PHM59485.1"/>
    </source>
</evidence>
<keyword evidence="2" id="KW-1185">Reference proteome</keyword>
<accession>A0A2D0K7Y1</accession>
<name>A0A2D0K7Y1_9GAMM</name>
<comment type="caution">
    <text evidence="1">The sequence shown here is derived from an EMBL/GenBank/DDBJ whole genome shotgun (WGS) entry which is preliminary data.</text>
</comment>
<reference evidence="1 2" key="1">
    <citation type="journal article" date="2017" name="Nat. Microbiol.">
        <title>Natural product diversity associated with the nematode symbionts Photorhabdus and Xenorhabdus.</title>
        <authorList>
            <person name="Tobias N.J."/>
            <person name="Wolff H."/>
            <person name="Djahanschiri B."/>
            <person name="Grundmann F."/>
            <person name="Kronenwerth M."/>
            <person name="Shi Y.M."/>
            <person name="Simonyi S."/>
            <person name="Grun P."/>
            <person name="Shapiro-Ilan D."/>
            <person name="Pidot S.J."/>
            <person name="Stinear T.P."/>
            <person name="Ebersberger I."/>
            <person name="Bode H.B."/>
        </authorList>
    </citation>
    <scope>NUCLEOTIDE SEQUENCE [LARGE SCALE GENOMIC DNA]</scope>
    <source>
        <strain evidence="1 2">DSM 22670</strain>
    </source>
</reference>
<organism evidence="1 2">
    <name type="scientific">Xenorhabdus ishibashii</name>
    <dbReference type="NCBI Taxonomy" id="1034471"/>
    <lineage>
        <taxon>Bacteria</taxon>
        <taxon>Pseudomonadati</taxon>
        <taxon>Pseudomonadota</taxon>
        <taxon>Gammaproteobacteria</taxon>
        <taxon>Enterobacterales</taxon>
        <taxon>Morganellaceae</taxon>
        <taxon>Xenorhabdus</taxon>
    </lineage>
</organism>
<evidence type="ECO:0000313" key="2">
    <source>
        <dbReference type="Proteomes" id="UP000222168"/>
    </source>
</evidence>
<proteinExistence type="predicted"/>
<dbReference type="Proteomes" id="UP000222168">
    <property type="component" value="Unassembled WGS sequence"/>
</dbReference>
<dbReference type="AlphaFoldDB" id="A0A2D0K7Y1"/>
<protein>
    <submittedName>
        <fullName evidence="1">Uncharacterized protein</fullName>
    </submittedName>
</protein>
<sequence>MKDSQYEDVLLCNKPEGVDFLVNVLLLATDIYVDEKKKE</sequence>
<gene>
    <name evidence="1" type="ORF">Xish_03603</name>
</gene>
<dbReference type="EMBL" id="NJAK01000003">
    <property type="protein sequence ID" value="PHM59485.1"/>
    <property type="molecule type" value="Genomic_DNA"/>
</dbReference>